<protein>
    <submittedName>
        <fullName evidence="2">Uncharacterized protein</fullName>
    </submittedName>
</protein>
<accession>A0A9Q0EPN9</accession>
<gene>
    <name evidence="2" type="ORF">NHX12_023989</name>
</gene>
<reference evidence="2" key="1">
    <citation type="submission" date="2022-07" db="EMBL/GenBank/DDBJ databases">
        <title>Chromosome-level genome of Muraenolepis orangiensis.</title>
        <authorList>
            <person name="Kim J."/>
        </authorList>
    </citation>
    <scope>NUCLEOTIDE SEQUENCE</scope>
    <source>
        <strain evidence="2">KU_S4_2022</strain>
        <tissue evidence="2">Muscle</tissue>
    </source>
</reference>
<dbReference type="EMBL" id="JANIIK010000039">
    <property type="protein sequence ID" value="KAJ3609468.1"/>
    <property type="molecule type" value="Genomic_DNA"/>
</dbReference>
<feature type="compositionally biased region" description="Basic residues" evidence="1">
    <location>
        <begin position="1"/>
        <end position="42"/>
    </location>
</feature>
<evidence type="ECO:0000313" key="3">
    <source>
        <dbReference type="Proteomes" id="UP001148018"/>
    </source>
</evidence>
<dbReference type="AlphaFoldDB" id="A0A9Q0EPN9"/>
<evidence type="ECO:0000313" key="2">
    <source>
        <dbReference type="EMBL" id="KAJ3609468.1"/>
    </source>
</evidence>
<organism evidence="2 3">
    <name type="scientific">Muraenolepis orangiensis</name>
    <name type="common">Patagonian moray cod</name>
    <dbReference type="NCBI Taxonomy" id="630683"/>
    <lineage>
        <taxon>Eukaryota</taxon>
        <taxon>Metazoa</taxon>
        <taxon>Chordata</taxon>
        <taxon>Craniata</taxon>
        <taxon>Vertebrata</taxon>
        <taxon>Euteleostomi</taxon>
        <taxon>Actinopterygii</taxon>
        <taxon>Neopterygii</taxon>
        <taxon>Teleostei</taxon>
        <taxon>Neoteleostei</taxon>
        <taxon>Acanthomorphata</taxon>
        <taxon>Zeiogadaria</taxon>
        <taxon>Gadariae</taxon>
        <taxon>Gadiformes</taxon>
        <taxon>Muraenolepidoidei</taxon>
        <taxon>Muraenolepididae</taxon>
        <taxon>Muraenolepis</taxon>
    </lineage>
</organism>
<name>A0A9Q0EPN9_9TELE</name>
<evidence type="ECO:0000256" key="1">
    <source>
        <dbReference type="SAM" id="MobiDB-lite"/>
    </source>
</evidence>
<comment type="caution">
    <text evidence="2">The sequence shown here is derived from an EMBL/GenBank/DDBJ whole genome shotgun (WGS) entry which is preliminary data.</text>
</comment>
<dbReference type="Proteomes" id="UP001148018">
    <property type="component" value="Unassembled WGS sequence"/>
</dbReference>
<feature type="region of interest" description="Disordered" evidence="1">
    <location>
        <begin position="1"/>
        <end position="74"/>
    </location>
</feature>
<feature type="compositionally biased region" description="Basic and acidic residues" evidence="1">
    <location>
        <begin position="43"/>
        <end position="74"/>
    </location>
</feature>
<sequence>MRRRMRRKRRRMRRMRRKRRRMRRRMRRKRRRMRRKRRRMRRGKDMEEEQVREQLKGHIEVKGGLPDKEERRRF</sequence>
<proteinExistence type="predicted"/>
<keyword evidence="3" id="KW-1185">Reference proteome</keyword>